<dbReference type="InterPro" id="IPR027417">
    <property type="entry name" value="P-loop_NTPase"/>
</dbReference>
<protein>
    <recommendedName>
        <fullName evidence="3">AIG1-type G domain-containing protein</fullName>
    </recommendedName>
</protein>
<evidence type="ECO:0000256" key="2">
    <source>
        <dbReference type="ARBA" id="ARBA00023134"/>
    </source>
</evidence>
<dbReference type="STRING" id="658196.A0A397SS98"/>
<dbReference type="PANTHER" id="PTHR10903:SF184">
    <property type="entry name" value="GTP-BINDING PROTEIN A"/>
    <property type="match status" value="1"/>
</dbReference>
<dbReference type="OrthoDB" id="8954335at2759"/>
<dbReference type="InterPro" id="IPR045058">
    <property type="entry name" value="GIMA/IAN/Toc"/>
</dbReference>
<dbReference type="SUPFAM" id="SSF52540">
    <property type="entry name" value="P-loop containing nucleoside triphosphate hydrolases"/>
    <property type="match status" value="1"/>
</dbReference>
<dbReference type="Gene3D" id="3.40.50.300">
    <property type="entry name" value="P-loop containing nucleotide triphosphate hydrolases"/>
    <property type="match status" value="1"/>
</dbReference>
<accession>A0A397SS98</accession>
<dbReference type="InterPro" id="IPR032675">
    <property type="entry name" value="LRR_dom_sf"/>
</dbReference>
<dbReference type="Proteomes" id="UP000265703">
    <property type="component" value="Unassembled WGS sequence"/>
</dbReference>
<keyword evidence="5" id="KW-1185">Reference proteome</keyword>
<reference evidence="4 5" key="1">
    <citation type="submission" date="2018-06" db="EMBL/GenBank/DDBJ databases">
        <title>Comparative genomics reveals the genomic features of Rhizophagus irregularis, R. cerebriforme, R. diaphanum and Gigaspora rosea, and their symbiotic lifestyle signature.</title>
        <authorList>
            <person name="Morin E."/>
            <person name="San Clemente H."/>
            <person name="Chen E.C.H."/>
            <person name="De La Providencia I."/>
            <person name="Hainaut M."/>
            <person name="Kuo A."/>
            <person name="Kohler A."/>
            <person name="Murat C."/>
            <person name="Tang N."/>
            <person name="Roy S."/>
            <person name="Loubradou J."/>
            <person name="Henrissat B."/>
            <person name="Grigoriev I.V."/>
            <person name="Corradi N."/>
            <person name="Roux C."/>
            <person name="Martin F.M."/>
        </authorList>
    </citation>
    <scope>NUCLEOTIDE SEQUENCE [LARGE SCALE GENOMIC DNA]</scope>
    <source>
        <strain evidence="4 5">DAOM 227022</strain>
    </source>
</reference>
<dbReference type="GO" id="GO:0005525">
    <property type="term" value="F:GTP binding"/>
    <property type="evidence" value="ECO:0007669"/>
    <property type="project" value="UniProtKB-KW"/>
</dbReference>
<dbReference type="PANTHER" id="PTHR10903">
    <property type="entry name" value="GTPASE, IMAP FAMILY MEMBER-RELATED"/>
    <property type="match status" value="1"/>
</dbReference>
<keyword evidence="1" id="KW-0547">Nucleotide-binding</keyword>
<proteinExistence type="predicted"/>
<keyword evidence="2" id="KW-0342">GTP-binding</keyword>
<organism evidence="4 5">
    <name type="scientific">Glomus cerebriforme</name>
    <dbReference type="NCBI Taxonomy" id="658196"/>
    <lineage>
        <taxon>Eukaryota</taxon>
        <taxon>Fungi</taxon>
        <taxon>Fungi incertae sedis</taxon>
        <taxon>Mucoromycota</taxon>
        <taxon>Glomeromycotina</taxon>
        <taxon>Glomeromycetes</taxon>
        <taxon>Glomerales</taxon>
        <taxon>Glomeraceae</taxon>
        <taxon>Glomus</taxon>
    </lineage>
</organism>
<sequence>MLNPQAQKWVEKNYSKDREDKIIINKEDTHNIFGKKSNLIGPLVIEDFSKLKTICLSKLKITSLKIINCSQLTDIRLSELTKLDDLSVNYCSGLINLEVSNCSKLKFLDCSYSPLISIDLNNCPEFDKVIREREIIRNLLIVGSTGCGKSALANVLSGSDDFEESKYSISETRSFKNKIFKWEDTKYRVVDTTGIFNTGLAVEEVFSRIKEGIGSMPEGISQILFVIDGNFTAYEIKMIEICEKLILMSGIVKYLTIVRTRFSNFKNEKRCETDIEKMIEENETIARIIKSCRGIIHVDNPPINILVDDDDDDDKEDIIRINKRTREKSRNKLLTHLVKETRQGLYYKSDMWNVILNN</sequence>
<gene>
    <name evidence="4" type="ORF">C1645_877011</name>
</gene>
<dbReference type="EMBL" id="QKYT01000237">
    <property type="protein sequence ID" value="RIA88993.1"/>
    <property type="molecule type" value="Genomic_DNA"/>
</dbReference>
<feature type="domain" description="AIG1-type G" evidence="3">
    <location>
        <begin position="138"/>
        <end position="294"/>
    </location>
</feature>
<dbReference type="InterPro" id="IPR006703">
    <property type="entry name" value="G_AIG1"/>
</dbReference>
<dbReference type="SUPFAM" id="SSF52058">
    <property type="entry name" value="L domain-like"/>
    <property type="match status" value="1"/>
</dbReference>
<evidence type="ECO:0000259" key="3">
    <source>
        <dbReference type="Pfam" id="PF04548"/>
    </source>
</evidence>
<dbReference type="Pfam" id="PF04548">
    <property type="entry name" value="AIG1"/>
    <property type="match status" value="1"/>
</dbReference>
<evidence type="ECO:0000256" key="1">
    <source>
        <dbReference type="ARBA" id="ARBA00022741"/>
    </source>
</evidence>
<dbReference type="Gene3D" id="3.80.10.10">
    <property type="entry name" value="Ribonuclease Inhibitor"/>
    <property type="match status" value="1"/>
</dbReference>
<dbReference type="AlphaFoldDB" id="A0A397SS98"/>
<evidence type="ECO:0000313" key="5">
    <source>
        <dbReference type="Proteomes" id="UP000265703"/>
    </source>
</evidence>
<evidence type="ECO:0000313" key="4">
    <source>
        <dbReference type="EMBL" id="RIA88993.1"/>
    </source>
</evidence>
<name>A0A397SS98_9GLOM</name>
<comment type="caution">
    <text evidence="4">The sequence shown here is derived from an EMBL/GenBank/DDBJ whole genome shotgun (WGS) entry which is preliminary data.</text>
</comment>